<accession>A0A0L6VAY2</accession>
<evidence type="ECO:0000256" key="1">
    <source>
        <dbReference type="SAM" id="MobiDB-lite"/>
    </source>
</evidence>
<evidence type="ECO:0000313" key="2">
    <source>
        <dbReference type="EMBL" id="KNZ57300.1"/>
    </source>
</evidence>
<evidence type="ECO:0000313" key="3">
    <source>
        <dbReference type="Proteomes" id="UP000037035"/>
    </source>
</evidence>
<feature type="region of interest" description="Disordered" evidence="1">
    <location>
        <begin position="1"/>
        <end position="20"/>
    </location>
</feature>
<dbReference type="Proteomes" id="UP000037035">
    <property type="component" value="Unassembled WGS sequence"/>
</dbReference>
<dbReference type="EMBL" id="LAVV01007048">
    <property type="protein sequence ID" value="KNZ57300.1"/>
    <property type="molecule type" value="Genomic_DNA"/>
</dbReference>
<keyword evidence="3" id="KW-1185">Reference proteome</keyword>
<proteinExistence type="predicted"/>
<protein>
    <submittedName>
        <fullName evidence="2">Uncharacterized protein</fullName>
    </submittedName>
</protein>
<dbReference type="AlphaFoldDB" id="A0A0L6VAY2"/>
<reference evidence="2 3" key="1">
    <citation type="submission" date="2015-08" db="EMBL/GenBank/DDBJ databases">
        <title>Next Generation Sequencing and Analysis of the Genome of Puccinia sorghi L Schw, the Causal Agent of Maize Common Rust.</title>
        <authorList>
            <person name="Rochi L."/>
            <person name="Burguener G."/>
            <person name="Darino M."/>
            <person name="Turjanski A."/>
            <person name="Kreff E."/>
            <person name="Dieguez M.J."/>
            <person name="Sacco F."/>
        </authorList>
    </citation>
    <scope>NUCLEOTIDE SEQUENCE [LARGE SCALE GENOMIC DNA]</scope>
    <source>
        <strain evidence="2 3">RO10H11247</strain>
    </source>
</reference>
<dbReference type="OrthoDB" id="10617184at2759"/>
<organism evidence="2 3">
    <name type="scientific">Puccinia sorghi</name>
    <dbReference type="NCBI Taxonomy" id="27349"/>
    <lineage>
        <taxon>Eukaryota</taxon>
        <taxon>Fungi</taxon>
        <taxon>Dikarya</taxon>
        <taxon>Basidiomycota</taxon>
        <taxon>Pucciniomycotina</taxon>
        <taxon>Pucciniomycetes</taxon>
        <taxon>Pucciniales</taxon>
        <taxon>Pucciniaceae</taxon>
        <taxon>Puccinia</taxon>
    </lineage>
</organism>
<comment type="caution">
    <text evidence="2">The sequence shown here is derived from an EMBL/GenBank/DDBJ whole genome shotgun (WGS) entry which is preliminary data.</text>
</comment>
<gene>
    <name evidence="2" type="ORF">VP01_2190g5</name>
</gene>
<name>A0A0L6VAY2_9BASI</name>
<dbReference type="VEuPathDB" id="FungiDB:VP01_2190g5"/>
<sequence>MNPAGWIPSQNIPGLTPTDAVPPTTFNNTPAIAKPATTNQDRLNQVLEDSRFQMSRRRGPQEYSVNYFCCGEDLSDGTNFRKWLERIKELASQFIYDSDFFIKPSTNVHHERIGPAILLHSVDASLKDKLSALPTCFAGYTNLLNQFSSVCRSAQVTTFLKLLRVDPNVERKTVSVGN</sequence>